<keyword evidence="3" id="KW-1185">Reference proteome</keyword>
<accession>A0AAV9Y318</accession>
<gene>
    <name evidence="2" type="ORF">RS030_223461</name>
</gene>
<evidence type="ECO:0000313" key="2">
    <source>
        <dbReference type="EMBL" id="KAK6589141.1"/>
    </source>
</evidence>
<name>A0AAV9Y318_9CRYT</name>
<dbReference type="Proteomes" id="UP001311799">
    <property type="component" value="Unassembled WGS sequence"/>
</dbReference>
<comment type="caution">
    <text evidence="2">The sequence shown here is derived from an EMBL/GenBank/DDBJ whole genome shotgun (WGS) entry which is preliminary data.</text>
</comment>
<organism evidence="2 3">
    <name type="scientific">Cryptosporidium xiaoi</name>
    <dbReference type="NCBI Taxonomy" id="659607"/>
    <lineage>
        <taxon>Eukaryota</taxon>
        <taxon>Sar</taxon>
        <taxon>Alveolata</taxon>
        <taxon>Apicomplexa</taxon>
        <taxon>Conoidasida</taxon>
        <taxon>Coccidia</taxon>
        <taxon>Eucoccidiorida</taxon>
        <taxon>Eimeriorina</taxon>
        <taxon>Cryptosporidiidae</taxon>
        <taxon>Cryptosporidium</taxon>
    </lineage>
</organism>
<feature type="compositionally biased region" description="Polar residues" evidence="1">
    <location>
        <begin position="1"/>
        <end position="10"/>
    </location>
</feature>
<feature type="region of interest" description="Disordered" evidence="1">
    <location>
        <begin position="86"/>
        <end position="110"/>
    </location>
</feature>
<sequence length="357" mass="40215">MRRSESSSATKRYDGRRKSSFAGGRTASASMIGLLTLKNSTLISDSTKKEKSGWSKLFSPLSFGFESKERENSGYSLSRRRTHDYSRSCPNFQRKGSLRPSSSMQVREESRRASLSVGVSECSSEEYSSFERTDIKNLSRSTYDEDIIGIDDLSSSLFDPVIASSMFTNSNSFSRVRAFSGKGAGIKSKSNTNSRYGRIINNKDTNNYASGYGIMGKGGGSRDEFINSVQILRFHDGITGKTYKSKIISNKESDKNLECERSYIEMDSNTKIPMFNKDEYYINKNICVESSIRNNNIIQGDIPYCDTILYLDNPKPIKNSVCFSKLHDKSIYAYNDEHKDAFVKNDNSGQIDDEYTK</sequence>
<feature type="region of interest" description="Disordered" evidence="1">
    <location>
        <begin position="1"/>
        <end position="25"/>
    </location>
</feature>
<dbReference type="AlphaFoldDB" id="A0AAV9Y318"/>
<proteinExistence type="predicted"/>
<evidence type="ECO:0000313" key="3">
    <source>
        <dbReference type="Proteomes" id="UP001311799"/>
    </source>
</evidence>
<dbReference type="EMBL" id="JAWDEY010000014">
    <property type="protein sequence ID" value="KAK6589141.1"/>
    <property type="molecule type" value="Genomic_DNA"/>
</dbReference>
<protein>
    <submittedName>
        <fullName evidence="2">Uncharacterized protein</fullName>
    </submittedName>
</protein>
<reference evidence="2 3" key="1">
    <citation type="submission" date="2023-10" db="EMBL/GenBank/DDBJ databases">
        <title>Comparative genomics analysis reveals potential genetic determinants of host preference in Cryptosporidium xiaoi.</title>
        <authorList>
            <person name="Xiao L."/>
            <person name="Li J."/>
        </authorList>
    </citation>
    <scope>NUCLEOTIDE SEQUENCE [LARGE SCALE GENOMIC DNA]</scope>
    <source>
        <strain evidence="2 3">52996</strain>
    </source>
</reference>
<evidence type="ECO:0000256" key="1">
    <source>
        <dbReference type="SAM" id="MobiDB-lite"/>
    </source>
</evidence>